<feature type="region of interest" description="Disordered" evidence="1">
    <location>
        <begin position="25"/>
        <end position="44"/>
    </location>
</feature>
<dbReference type="RefSeq" id="WP_144279218.1">
    <property type="nucleotide sequence ID" value="NZ_CP041730.1"/>
</dbReference>
<gene>
    <name evidence="3" type="ORF">FNU76_16580</name>
</gene>
<feature type="signal peptide" evidence="2">
    <location>
        <begin position="1"/>
        <end position="25"/>
    </location>
</feature>
<accession>A0A516SI56</accession>
<evidence type="ECO:0008006" key="5">
    <source>
        <dbReference type="Google" id="ProtNLM"/>
    </source>
</evidence>
<dbReference type="AlphaFoldDB" id="A0A516SI56"/>
<keyword evidence="4" id="KW-1185">Reference proteome</keyword>
<protein>
    <recommendedName>
        <fullName evidence="5">DUF4148 domain-containing protein</fullName>
    </recommendedName>
</protein>
<feature type="compositionally biased region" description="Pro residues" evidence="1">
    <location>
        <begin position="104"/>
        <end position="115"/>
    </location>
</feature>
<feature type="compositionally biased region" description="Pro residues" evidence="1">
    <location>
        <begin position="26"/>
        <end position="35"/>
    </location>
</feature>
<dbReference type="Proteomes" id="UP000317550">
    <property type="component" value="Chromosome"/>
</dbReference>
<evidence type="ECO:0000256" key="1">
    <source>
        <dbReference type="SAM" id="MobiDB-lite"/>
    </source>
</evidence>
<reference evidence="4" key="1">
    <citation type="submission" date="2019-07" db="EMBL/GenBank/DDBJ databases">
        <title>Chitinimonas sp. nov., isolated from Ny-Alesund, arctica soil.</title>
        <authorList>
            <person name="Xu Q."/>
            <person name="Peng F."/>
        </authorList>
    </citation>
    <scope>NUCLEOTIDE SEQUENCE [LARGE SCALE GENOMIC DNA]</scope>
    <source>
        <strain evidence="4">R3-44</strain>
    </source>
</reference>
<evidence type="ECO:0000313" key="3">
    <source>
        <dbReference type="EMBL" id="QDQ27830.1"/>
    </source>
</evidence>
<organism evidence="3 4">
    <name type="scientific">Chitinimonas arctica</name>
    <dbReference type="NCBI Taxonomy" id="2594795"/>
    <lineage>
        <taxon>Bacteria</taxon>
        <taxon>Pseudomonadati</taxon>
        <taxon>Pseudomonadota</taxon>
        <taxon>Betaproteobacteria</taxon>
        <taxon>Neisseriales</taxon>
        <taxon>Chitinibacteraceae</taxon>
        <taxon>Chitinimonas</taxon>
    </lineage>
</organism>
<evidence type="ECO:0000256" key="2">
    <source>
        <dbReference type="SAM" id="SignalP"/>
    </source>
</evidence>
<sequence length="124" mass="14062">MFSKPAMFRAVPTLLLTFALSAALAGPPPPMPNVPPAEMHERAAERMQQRFLHREARIREAVERGDLTPAEAALLRQRLEMHRQRVEYWRQRLERSREEEGATVPPPVVAPPALPPRMVQTPAS</sequence>
<name>A0A516SI56_9NEIS</name>
<feature type="region of interest" description="Disordered" evidence="1">
    <location>
        <begin position="92"/>
        <end position="124"/>
    </location>
</feature>
<keyword evidence="2" id="KW-0732">Signal</keyword>
<feature type="chain" id="PRO_5021845498" description="DUF4148 domain-containing protein" evidence="2">
    <location>
        <begin position="26"/>
        <end position="124"/>
    </location>
</feature>
<proteinExistence type="predicted"/>
<dbReference type="KEGG" id="cari:FNU76_16580"/>
<dbReference type="EMBL" id="CP041730">
    <property type="protein sequence ID" value="QDQ27830.1"/>
    <property type="molecule type" value="Genomic_DNA"/>
</dbReference>
<evidence type="ECO:0000313" key="4">
    <source>
        <dbReference type="Proteomes" id="UP000317550"/>
    </source>
</evidence>